<organism evidence="2 3">
    <name type="scientific">Sphaerisporangium flaviroseum</name>
    <dbReference type="NCBI Taxonomy" id="509199"/>
    <lineage>
        <taxon>Bacteria</taxon>
        <taxon>Bacillati</taxon>
        <taxon>Actinomycetota</taxon>
        <taxon>Actinomycetes</taxon>
        <taxon>Streptosporangiales</taxon>
        <taxon>Streptosporangiaceae</taxon>
        <taxon>Sphaerisporangium</taxon>
    </lineage>
</organism>
<feature type="domain" description="Beta-lactamase-related" evidence="1">
    <location>
        <begin position="18"/>
        <end position="372"/>
    </location>
</feature>
<dbReference type="GO" id="GO:0016787">
    <property type="term" value="F:hydrolase activity"/>
    <property type="evidence" value="ECO:0007669"/>
    <property type="project" value="UniProtKB-KW"/>
</dbReference>
<proteinExistence type="predicted"/>
<accession>A0ABP7J5B6</accession>
<dbReference type="SUPFAM" id="SSF56601">
    <property type="entry name" value="beta-lactamase/transpeptidase-like"/>
    <property type="match status" value="1"/>
</dbReference>
<dbReference type="InterPro" id="IPR052907">
    <property type="entry name" value="Beta-lactamase/esterase"/>
</dbReference>
<sequence length="403" mass="42807">MAIDGTCDDKYTEVRDEFERNFAERGEIGASVCVTVDGETVVDLWGGTANPETGQEWRQDTIGHVWSCTKGATALCAHILASRGELDLNAPVTKYWPEFGAKGKDGVLVRHLMTHSAGLPALRDPLPPGAFYDWTLMTERLADEEPFWAPGTMQGYHALTFGFLVGEVIRRASGRSLGTFFHEEVAGPLGLDFWIGLPESHEGRVAPTIPAGPPAPGDPVPSFYQLAFADPTSIPSLLLGNNGGYMLTPGESDSRAAHAAEIGAVGGVTNARGLAGMYRPLALGGGLVSTDQMVVMGSVAAATQSDAVLLVPTRWSMGFMKAMDNRYLPPADSEGVLLSEDAFGHAGMGGSLGFADPLPRMSFGYSMNLQGTGLGINARGQSLVDAVYRALGYRQAYGGVWYV</sequence>
<keyword evidence="3" id="KW-1185">Reference proteome</keyword>
<dbReference type="EMBL" id="BAAAZR010000035">
    <property type="protein sequence ID" value="GAA3834126.1"/>
    <property type="molecule type" value="Genomic_DNA"/>
</dbReference>
<name>A0ABP7J5B6_9ACTN</name>
<dbReference type="PANTHER" id="PTHR43319:SF3">
    <property type="entry name" value="BETA-LACTAMASE-RELATED DOMAIN-CONTAINING PROTEIN"/>
    <property type="match status" value="1"/>
</dbReference>
<dbReference type="RefSeq" id="WP_344948955.1">
    <property type="nucleotide sequence ID" value="NZ_BAAAZR010000035.1"/>
</dbReference>
<comment type="caution">
    <text evidence="2">The sequence shown here is derived from an EMBL/GenBank/DDBJ whole genome shotgun (WGS) entry which is preliminary data.</text>
</comment>
<dbReference type="Proteomes" id="UP001500888">
    <property type="component" value="Unassembled WGS sequence"/>
</dbReference>
<evidence type="ECO:0000259" key="1">
    <source>
        <dbReference type="Pfam" id="PF00144"/>
    </source>
</evidence>
<evidence type="ECO:0000313" key="2">
    <source>
        <dbReference type="EMBL" id="GAA3834126.1"/>
    </source>
</evidence>
<protein>
    <submittedName>
        <fullName evidence="2">Serine hydrolase domain-containing protein</fullName>
    </submittedName>
</protein>
<dbReference type="InterPro" id="IPR012338">
    <property type="entry name" value="Beta-lactam/transpept-like"/>
</dbReference>
<evidence type="ECO:0000313" key="3">
    <source>
        <dbReference type="Proteomes" id="UP001500888"/>
    </source>
</evidence>
<dbReference type="PANTHER" id="PTHR43319">
    <property type="entry name" value="BETA-LACTAMASE-RELATED"/>
    <property type="match status" value="1"/>
</dbReference>
<gene>
    <name evidence="2" type="ORF">GCM10022226_64360</name>
</gene>
<dbReference type="Gene3D" id="3.40.710.10">
    <property type="entry name" value="DD-peptidase/beta-lactamase superfamily"/>
    <property type="match status" value="1"/>
</dbReference>
<dbReference type="InterPro" id="IPR001466">
    <property type="entry name" value="Beta-lactam-related"/>
</dbReference>
<dbReference type="Pfam" id="PF00144">
    <property type="entry name" value="Beta-lactamase"/>
    <property type="match status" value="1"/>
</dbReference>
<reference evidence="3" key="1">
    <citation type="journal article" date="2019" name="Int. J. Syst. Evol. Microbiol.">
        <title>The Global Catalogue of Microorganisms (GCM) 10K type strain sequencing project: providing services to taxonomists for standard genome sequencing and annotation.</title>
        <authorList>
            <consortium name="The Broad Institute Genomics Platform"/>
            <consortium name="The Broad Institute Genome Sequencing Center for Infectious Disease"/>
            <person name="Wu L."/>
            <person name="Ma J."/>
        </authorList>
    </citation>
    <scope>NUCLEOTIDE SEQUENCE [LARGE SCALE GENOMIC DNA]</scope>
    <source>
        <strain evidence="3">JCM 16908</strain>
    </source>
</reference>
<keyword evidence="2" id="KW-0378">Hydrolase</keyword>